<feature type="region of interest" description="Disordered" evidence="6">
    <location>
        <begin position="74"/>
        <end position="93"/>
    </location>
</feature>
<feature type="region of interest" description="Disordered" evidence="6">
    <location>
        <begin position="101"/>
        <end position="136"/>
    </location>
</feature>
<dbReference type="InterPro" id="IPR022181">
    <property type="entry name" value="Bcl2-/adenovirus-E1B"/>
</dbReference>
<dbReference type="FunFam" id="3.40.525.10:FF:000001">
    <property type="entry name" value="BCL2/adenovirus E1B protein-interacting protein 2"/>
    <property type="match status" value="1"/>
</dbReference>
<evidence type="ECO:0000259" key="7">
    <source>
        <dbReference type="PROSITE" id="PS50191"/>
    </source>
</evidence>
<dbReference type="SMART" id="SM00516">
    <property type="entry name" value="SEC14"/>
    <property type="match status" value="1"/>
</dbReference>
<evidence type="ECO:0000256" key="2">
    <source>
        <dbReference type="ARBA" id="ARBA00022490"/>
    </source>
</evidence>
<feature type="compositionally biased region" description="Basic and acidic residues" evidence="6">
    <location>
        <begin position="110"/>
        <end position="122"/>
    </location>
</feature>
<gene>
    <name evidence="8" type="ORF">J1605_002789</name>
</gene>
<dbReference type="PROSITE" id="PS50191">
    <property type="entry name" value="CRAL_TRIO"/>
    <property type="match status" value="1"/>
</dbReference>
<feature type="domain" description="CRAL-TRIO" evidence="7">
    <location>
        <begin position="156"/>
        <end position="317"/>
    </location>
</feature>
<dbReference type="GO" id="GO:0005737">
    <property type="term" value="C:cytoplasm"/>
    <property type="evidence" value="ECO:0007669"/>
    <property type="project" value="UniProtKB-SubCell"/>
</dbReference>
<evidence type="ECO:0000256" key="3">
    <source>
        <dbReference type="ARBA" id="ARBA00022703"/>
    </source>
</evidence>
<dbReference type="AlphaFoldDB" id="A0AB34HYB0"/>
<keyword evidence="3" id="KW-0053">Apoptosis</keyword>
<evidence type="ECO:0000256" key="5">
    <source>
        <dbReference type="ARBA" id="ARBA00042084"/>
    </source>
</evidence>
<accession>A0AB34HYB0</accession>
<dbReference type="InterPro" id="IPR036865">
    <property type="entry name" value="CRAL-TRIO_dom_sf"/>
</dbReference>
<sequence length="341" mass="39261">MEEETEFLEPRTRKPRTKGLLSEDVGMDIPFEEGMLSPSAADMRPEPPNSLGLSGSHPQRIKLTAPNINLSLDQSEGSILSDDNLDSPDEIDINVDELDTPDEADSFEYTGHEDHTANKDSGQESESIPEYTAEEEREDNRLWRTVVIGEQEQRIDMKVIEPYRRVISHGGYYGDGLNAIIVFAACFLPDSSRADYHYVMENLFLYVISTLELMVAEDYMIVYFNSATPRRKMPGLGWMKKCYQMIDRRLRKNLRSFIIVHPSWFIRTILAITRPFISSKFSSKIKYISNLSELSGLIQMACIHIPESIIKYDEERSYKRSVRDEAMRYICASENVEEERI</sequence>
<evidence type="ECO:0000256" key="4">
    <source>
        <dbReference type="ARBA" id="ARBA00039860"/>
    </source>
</evidence>
<comment type="subcellular location">
    <subcellularLocation>
        <location evidence="1">Cytoplasm</location>
    </subcellularLocation>
</comment>
<reference evidence="8 9" key="1">
    <citation type="submission" date="2022-11" db="EMBL/GenBank/DDBJ databases">
        <title>Whole genome sequence of Eschrichtius robustus ER-17-0199.</title>
        <authorList>
            <person name="Bruniche-Olsen A."/>
            <person name="Black A.N."/>
            <person name="Fields C.J."/>
            <person name="Walden K."/>
            <person name="Dewoody J.A."/>
        </authorList>
    </citation>
    <scope>NUCLEOTIDE SEQUENCE [LARGE SCALE GENOMIC DNA]</scope>
    <source>
        <strain evidence="8">ER-17-0199</strain>
        <tissue evidence="8">Blubber</tissue>
    </source>
</reference>
<dbReference type="EMBL" id="JAIQCJ010000544">
    <property type="protein sequence ID" value="KAJ8796027.1"/>
    <property type="molecule type" value="Genomic_DNA"/>
</dbReference>
<keyword evidence="9" id="KW-1185">Reference proteome</keyword>
<name>A0AB34HYB0_ESCRO</name>
<dbReference type="Pfam" id="PF13716">
    <property type="entry name" value="CRAL_TRIO_2"/>
    <property type="match status" value="1"/>
</dbReference>
<evidence type="ECO:0000313" key="9">
    <source>
        <dbReference type="Proteomes" id="UP001159641"/>
    </source>
</evidence>
<evidence type="ECO:0000313" key="8">
    <source>
        <dbReference type="EMBL" id="KAJ8796027.1"/>
    </source>
</evidence>
<dbReference type="GO" id="GO:0006915">
    <property type="term" value="P:apoptotic process"/>
    <property type="evidence" value="ECO:0007669"/>
    <property type="project" value="UniProtKB-KW"/>
</dbReference>
<protein>
    <recommendedName>
        <fullName evidence="4">Protein prune homolog 2</fullName>
    </recommendedName>
    <alternativeName>
        <fullName evidence="5">BNIP2 motif-containing molecule at the C-terminal region 1</fullName>
    </alternativeName>
</protein>
<comment type="caution">
    <text evidence="8">The sequence shown here is derived from an EMBL/GenBank/DDBJ whole genome shotgun (WGS) entry which is preliminary data.</text>
</comment>
<proteinExistence type="predicted"/>
<organism evidence="8 9">
    <name type="scientific">Eschrichtius robustus</name>
    <name type="common">California gray whale</name>
    <name type="synonym">Eschrichtius gibbosus</name>
    <dbReference type="NCBI Taxonomy" id="9764"/>
    <lineage>
        <taxon>Eukaryota</taxon>
        <taxon>Metazoa</taxon>
        <taxon>Chordata</taxon>
        <taxon>Craniata</taxon>
        <taxon>Vertebrata</taxon>
        <taxon>Euteleostomi</taxon>
        <taxon>Mammalia</taxon>
        <taxon>Eutheria</taxon>
        <taxon>Laurasiatheria</taxon>
        <taxon>Artiodactyla</taxon>
        <taxon>Whippomorpha</taxon>
        <taxon>Cetacea</taxon>
        <taxon>Mysticeti</taxon>
        <taxon>Eschrichtiidae</taxon>
        <taxon>Eschrichtius</taxon>
    </lineage>
</organism>
<evidence type="ECO:0000256" key="6">
    <source>
        <dbReference type="SAM" id="MobiDB-lite"/>
    </source>
</evidence>
<dbReference type="Proteomes" id="UP001159641">
    <property type="component" value="Unassembled WGS sequence"/>
</dbReference>
<feature type="region of interest" description="Disordered" evidence="6">
    <location>
        <begin position="1"/>
        <end position="59"/>
    </location>
</feature>
<dbReference type="InterPro" id="IPR001251">
    <property type="entry name" value="CRAL-TRIO_dom"/>
</dbReference>
<dbReference type="Gene3D" id="3.40.525.10">
    <property type="entry name" value="CRAL-TRIO lipid binding domain"/>
    <property type="match status" value="1"/>
</dbReference>
<keyword evidence="2" id="KW-0963">Cytoplasm</keyword>
<feature type="compositionally biased region" description="Acidic residues" evidence="6">
    <location>
        <begin position="83"/>
        <end position="93"/>
    </location>
</feature>
<dbReference type="CDD" id="cd00170">
    <property type="entry name" value="SEC14"/>
    <property type="match status" value="1"/>
</dbReference>
<dbReference type="SUPFAM" id="SSF52087">
    <property type="entry name" value="CRAL/TRIO domain"/>
    <property type="match status" value="1"/>
</dbReference>
<dbReference type="Pfam" id="PF12496">
    <property type="entry name" value="BNIP2"/>
    <property type="match status" value="1"/>
</dbReference>
<evidence type="ECO:0000256" key="1">
    <source>
        <dbReference type="ARBA" id="ARBA00004496"/>
    </source>
</evidence>
<dbReference type="PANTHER" id="PTHR12112">
    <property type="entry name" value="BNIP - RELATED"/>
    <property type="match status" value="1"/>
</dbReference>
<dbReference type="PANTHER" id="PTHR12112:SF11">
    <property type="entry name" value="PROTEIN PRUNE HOMOLOG 2"/>
    <property type="match status" value="1"/>
</dbReference>